<comment type="caution">
    <text evidence="1">The sequence shown here is derived from an EMBL/GenBank/DDBJ whole genome shotgun (WGS) entry which is preliminary data.</text>
</comment>
<accession>A0ABR4H345</accession>
<protein>
    <submittedName>
        <fullName evidence="1">Uncharacterized protein</fullName>
    </submittedName>
</protein>
<organism evidence="1 2">
    <name type="scientific">Aspergillus granulosus</name>
    <dbReference type="NCBI Taxonomy" id="176169"/>
    <lineage>
        <taxon>Eukaryota</taxon>
        <taxon>Fungi</taxon>
        <taxon>Dikarya</taxon>
        <taxon>Ascomycota</taxon>
        <taxon>Pezizomycotina</taxon>
        <taxon>Eurotiomycetes</taxon>
        <taxon>Eurotiomycetidae</taxon>
        <taxon>Eurotiales</taxon>
        <taxon>Aspergillaceae</taxon>
        <taxon>Aspergillus</taxon>
        <taxon>Aspergillus subgen. Nidulantes</taxon>
    </lineage>
</organism>
<keyword evidence="2" id="KW-1185">Reference proteome</keyword>
<name>A0ABR4H345_9EURO</name>
<dbReference type="EMBL" id="JBFXLT010000081">
    <property type="protein sequence ID" value="KAL2809855.1"/>
    <property type="molecule type" value="Genomic_DNA"/>
</dbReference>
<gene>
    <name evidence="1" type="ORF">BJX63DRAFT_434814</name>
</gene>
<sequence length="360" mass="40860">MTNSVANKKENEEADSFKGSFFVPENREEWDNIVKGAKISKMTINSILKMGSGSNVLKKQFLMLKVLWLPRREPSYLINKCLAMYGLDTYWQEAKQALDNSGEFRNYISVLEGLHHLRDLNENHPDWPGAFVNVLELQQECADQARQCFESPRKIPRRSERISDHVFSSRVDPETNDQAGEAGEAEDENIVNAALLSFLRRVAVIAGVPASCWTFKRVFFHPLFAATGYRTITDGALRTQIDRVIRAILEVKRGKRDHSHDKIRMQETAELVGWILHTQGDIRFLNDHHLLISQDGTEIFLTFAKKDPGYVDYLQGNANADSFLAIQTIGPYNIFSSRHMRFLARVTASVVLAMAATEGL</sequence>
<evidence type="ECO:0000313" key="2">
    <source>
        <dbReference type="Proteomes" id="UP001610334"/>
    </source>
</evidence>
<reference evidence="1 2" key="1">
    <citation type="submission" date="2024-07" db="EMBL/GenBank/DDBJ databases">
        <title>Section-level genome sequencing and comparative genomics of Aspergillus sections Usti and Cavernicolus.</title>
        <authorList>
            <consortium name="Lawrence Berkeley National Laboratory"/>
            <person name="Nybo J.L."/>
            <person name="Vesth T.C."/>
            <person name="Theobald S."/>
            <person name="Frisvad J.C."/>
            <person name="Larsen T.O."/>
            <person name="Kjaerboelling I."/>
            <person name="Rothschild-Mancinelli K."/>
            <person name="Lyhne E.K."/>
            <person name="Kogle M.E."/>
            <person name="Barry K."/>
            <person name="Clum A."/>
            <person name="Na H."/>
            <person name="Ledsgaard L."/>
            <person name="Lin J."/>
            <person name="Lipzen A."/>
            <person name="Kuo A."/>
            <person name="Riley R."/>
            <person name="Mondo S."/>
            <person name="Labutti K."/>
            <person name="Haridas S."/>
            <person name="Pangalinan J."/>
            <person name="Salamov A.A."/>
            <person name="Simmons B.A."/>
            <person name="Magnuson J.K."/>
            <person name="Chen J."/>
            <person name="Drula E."/>
            <person name="Henrissat B."/>
            <person name="Wiebenga A."/>
            <person name="Lubbers R.J."/>
            <person name="Gomes A.C."/>
            <person name="Makela M.R."/>
            <person name="Stajich J."/>
            <person name="Grigoriev I.V."/>
            <person name="Mortensen U.H."/>
            <person name="De Vries R.P."/>
            <person name="Baker S.E."/>
            <person name="Andersen M.R."/>
        </authorList>
    </citation>
    <scope>NUCLEOTIDE SEQUENCE [LARGE SCALE GENOMIC DNA]</scope>
    <source>
        <strain evidence="1 2">CBS 588.65</strain>
    </source>
</reference>
<dbReference type="Proteomes" id="UP001610334">
    <property type="component" value="Unassembled WGS sequence"/>
</dbReference>
<proteinExistence type="predicted"/>
<evidence type="ECO:0000313" key="1">
    <source>
        <dbReference type="EMBL" id="KAL2809855.1"/>
    </source>
</evidence>